<dbReference type="GO" id="GO:0043213">
    <property type="term" value="P:bacteriocin transport"/>
    <property type="evidence" value="ECO:0007669"/>
    <property type="project" value="InterPro"/>
</dbReference>
<keyword evidence="2" id="KW-0812">Transmembrane</keyword>
<sequence length="325" mass="37009">MAVNSDFKLPLIISAAIHGGVILILALGIDFQHTPPPMPAASAPAVQAVVIDSGKVAARVEELKQQKRDEERRERARQEELERKADEAKRARELEQERIRKLEAERKQKEIETQKAADAAKAAKLKEQQEKEKAQKAEADRKQKEKERQAEEEAAKKAADKRKAEEEAARKAEEERKRKEAERKAKEEAERKRKAEEEAKRKAAEEAKRREQELADMMASEQDTISAAKNQQVMSELSRYQAMIASTLQRNVQKEDSMRGKSCEMVVKLAKDGFVISSRVKQGDAQVCRATQAAIQRLQRLPVSPQAEVYEKMKELNIIYKPEFN</sequence>
<evidence type="ECO:0000313" key="4">
    <source>
        <dbReference type="Proteomes" id="UP000663281"/>
    </source>
</evidence>
<proteinExistence type="predicted"/>
<keyword evidence="2" id="KW-1133">Transmembrane helix</keyword>
<accession>A0A974XN36</accession>
<reference evidence="3 4" key="1">
    <citation type="submission" date="2021-03" db="EMBL/GenBank/DDBJ databases">
        <title>Novel species identification of genus Shewanella.</title>
        <authorList>
            <person name="Liu G."/>
            <person name="Zhang Q."/>
        </authorList>
    </citation>
    <scope>NUCLEOTIDE SEQUENCE [LARGE SCALE GENOMIC DNA]</scope>
    <source>
        <strain evidence="3 4">FJAT-53726</strain>
    </source>
</reference>
<organism evidence="3 4">
    <name type="scientific">Shewanella cyperi</name>
    <dbReference type="NCBI Taxonomy" id="2814292"/>
    <lineage>
        <taxon>Bacteria</taxon>
        <taxon>Pseudomonadati</taxon>
        <taxon>Pseudomonadota</taxon>
        <taxon>Gammaproteobacteria</taxon>
        <taxon>Alteromonadales</taxon>
        <taxon>Shewanellaceae</taxon>
        <taxon>Shewanella</taxon>
    </lineage>
</organism>
<keyword evidence="4" id="KW-1185">Reference proteome</keyword>
<gene>
    <name evidence="3" type="primary">tolA</name>
    <name evidence="3" type="ORF">JYB88_07310</name>
</gene>
<evidence type="ECO:0000313" key="3">
    <source>
        <dbReference type="EMBL" id="QSX31431.1"/>
    </source>
</evidence>
<feature type="compositionally biased region" description="Basic and acidic residues" evidence="1">
    <location>
        <begin position="62"/>
        <end position="115"/>
    </location>
</feature>
<keyword evidence="2" id="KW-0472">Membrane</keyword>
<name>A0A974XN36_9GAMM</name>
<dbReference type="RefSeq" id="WP_207325984.1">
    <property type="nucleotide sequence ID" value="NZ_CP071504.1"/>
</dbReference>
<dbReference type="NCBIfam" id="TIGR02794">
    <property type="entry name" value="tolA_full"/>
    <property type="match status" value="1"/>
</dbReference>
<feature type="region of interest" description="Disordered" evidence="1">
    <location>
        <begin position="62"/>
        <end position="217"/>
    </location>
</feature>
<dbReference type="GO" id="GO:0019534">
    <property type="term" value="F:toxin transmembrane transporter activity"/>
    <property type="evidence" value="ECO:0007669"/>
    <property type="project" value="InterPro"/>
</dbReference>
<dbReference type="GO" id="GO:0016020">
    <property type="term" value="C:membrane"/>
    <property type="evidence" value="ECO:0007669"/>
    <property type="project" value="InterPro"/>
</dbReference>
<dbReference type="Proteomes" id="UP000663281">
    <property type="component" value="Chromosome"/>
</dbReference>
<feature type="compositionally biased region" description="Basic and acidic residues" evidence="1">
    <location>
        <begin position="124"/>
        <end position="213"/>
    </location>
</feature>
<dbReference type="KEGG" id="scyp:JYB88_07310"/>
<dbReference type="Gene3D" id="3.30.1150.10">
    <property type="match status" value="1"/>
</dbReference>
<protein>
    <submittedName>
        <fullName evidence="3">Cell envelope integrity protein TolA</fullName>
    </submittedName>
</protein>
<feature type="transmembrane region" description="Helical" evidence="2">
    <location>
        <begin position="7"/>
        <end position="29"/>
    </location>
</feature>
<evidence type="ECO:0000256" key="2">
    <source>
        <dbReference type="SAM" id="Phobius"/>
    </source>
</evidence>
<dbReference type="AlphaFoldDB" id="A0A974XN36"/>
<dbReference type="SUPFAM" id="SSF74653">
    <property type="entry name" value="TolA/TonB C-terminal domain"/>
    <property type="match status" value="1"/>
</dbReference>
<dbReference type="Pfam" id="PF06519">
    <property type="entry name" value="TolA"/>
    <property type="match status" value="1"/>
</dbReference>
<dbReference type="EMBL" id="CP071504">
    <property type="protein sequence ID" value="QSX31431.1"/>
    <property type="molecule type" value="Genomic_DNA"/>
</dbReference>
<dbReference type="InterPro" id="IPR014161">
    <property type="entry name" value="Tol-Pal_TolA"/>
</dbReference>
<evidence type="ECO:0000256" key="1">
    <source>
        <dbReference type="SAM" id="MobiDB-lite"/>
    </source>
</evidence>